<evidence type="ECO:0000313" key="2">
    <source>
        <dbReference type="Proteomes" id="UP001217185"/>
    </source>
</evidence>
<dbReference type="Proteomes" id="UP001217185">
    <property type="component" value="Chromosome"/>
</dbReference>
<evidence type="ECO:0000313" key="1">
    <source>
        <dbReference type="EMBL" id="WGE08027.1"/>
    </source>
</evidence>
<dbReference type="EMBL" id="CP121756">
    <property type="protein sequence ID" value="WGE08027.1"/>
    <property type="molecule type" value="Genomic_DNA"/>
</dbReference>
<keyword evidence="1" id="KW-0378">Hydrolase</keyword>
<sequence>MIRESKEQRRKTMQAIKSESKLEKKVCSDLWRRGLRFRRNVKSLLGKPDIAIKKYKIVVFIDSCFWHSCNIHGHIPKSNTEYWHTKLKRNKVRDSKVTSYYKAKGWNILRVWEHDFKEDFNQAVDKIEKFIKDKKLN</sequence>
<reference evidence="1" key="1">
    <citation type="submission" date="2025-02" db="EMBL/GenBank/DDBJ databases">
        <title>Complete genome sequences of 52 Bacillus and Priestia strains isolated from West-African fermentations and 26 reference strains from the DSMZ collection.</title>
        <authorList>
            <person name="Wiedenbein E.S."/>
            <person name="Canoy T.S."/>
            <person name="Hui Y."/>
            <person name="Parkouda C."/>
            <person name="Dawende C."/>
            <person name="Ametefe E."/>
            <person name="Jespersen L."/>
            <person name="Nielsen D.S."/>
        </authorList>
    </citation>
    <scope>NUCLEOTIDE SEQUENCE</scope>
    <source>
        <strain evidence="1">PRO122</strain>
    </source>
</reference>
<protein>
    <submittedName>
        <fullName evidence="1">Very short patch repair endonuclease</fullName>
    </submittedName>
</protein>
<accession>A0AC61YYI9</accession>
<gene>
    <name evidence="1" type="ORF">P5658_04615</name>
</gene>
<proteinExistence type="predicted"/>
<organism evidence="1 2">
    <name type="scientific">Bacillus subtilis</name>
    <dbReference type="NCBI Taxonomy" id="1423"/>
    <lineage>
        <taxon>Bacteria</taxon>
        <taxon>Bacillati</taxon>
        <taxon>Bacillota</taxon>
        <taxon>Bacilli</taxon>
        <taxon>Bacillales</taxon>
        <taxon>Bacillaceae</taxon>
        <taxon>Bacillus</taxon>
    </lineage>
</organism>
<keyword evidence="1" id="KW-0540">Nuclease</keyword>
<keyword evidence="1" id="KW-0255">Endonuclease</keyword>
<name>A0AC61YYI9_BACIU</name>